<keyword evidence="1" id="KW-1133">Transmembrane helix</keyword>
<keyword evidence="3" id="KW-1185">Reference proteome</keyword>
<proteinExistence type="predicted"/>
<feature type="transmembrane region" description="Helical" evidence="1">
    <location>
        <begin position="26"/>
        <end position="43"/>
    </location>
</feature>
<keyword evidence="1" id="KW-0472">Membrane</keyword>
<dbReference type="AlphaFoldDB" id="A0A182MMM0"/>
<protein>
    <submittedName>
        <fullName evidence="2">Uncharacterized protein</fullName>
    </submittedName>
</protein>
<reference evidence="3" key="1">
    <citation type="submission" date="2013-09" db="EMBL/GenBank/DDBJ databases">
        <title>The Genome Sequence of Anopheles culicifacies species A.</title>
        <authorList>
            <consortium name="The Broad Institute Genomics Platform"/>
            <person name="Neafsey D.E."/>
            <person name="Besansky N."/>
            <person name="Howell P."/>
            <person name="Walton C."/>
            <person name="Young S.K."/>
            <person name="Zeng Q."/>
            <person name="Gargeya S."/>
            <person name="Fitzgerald M."/>
            <person name="Haas B."/>
            <person name="Abouelleil A."/>
            <person name="Allen A.W."/>
            <person name="Alvarado L."/>
            <person name="Arachchi H.M."/>
            <person name="Berlin A.M."/>
            <person name="Chapman S.B."/>
            <person name="Gainer-Dewar J."/>
            <person name="Goldberg J."/>
            <person name="Griggs A."/>
            <person name="Gujja S."/>
            <person name="Hansen M."/>
            <person name="Howarth C."/>
            <person name="Imamovic A."/>
            <person name="Ireland A."/>
            <person name="Larimer J."/>
            <person name="McCowan C."/>
            <person name="Murphy C."/>
            <person name="Pearson M."/>
            <person name="Poon T.W."/>
            <person name="Priest M."/>
            <person name="Roberts A."/>
            <person name="Saif S."/>
            <person name="Shea T."/>
            <person name="Sisk P."/>
            <person name="Sykes S."/>
            <person name="Wortman J."/>
            <person name="Nusbaum C."/>
            <person name="Birren B."/>
        </authorList>
    </citation>
    <scope>NUCLEOTIDE SEQUENCE [LARGE SCALE GENOMIC DNA]</scope>
    <source>
        <strain evidence="3">A-37</strain>
    </source>
</reference>
<dbReference type="EMBL" id="AXCM01001080">
    <property type="status" value="NOT_ANNOTATED_CDS"/>
    <property type="molecule type" value="Genomic_DNA"/>
</dbReference>
<dbReference type="Proteomes" id="UP000075883">
    <property type="component" value="Unassembled WGS sequence"/>
</dbReference>
<evidence type="ECO:0000313" key="3">
    <source>
        <dbReference type="Proteomes" id="UP000075883"/>
    </source>
</evidence>
<accession>A0A182MMM0</accession>
<sequence>MLKVNRICLCPPGWHQLKTGQRMDKIVLMVMIALLAAAQVPKMKMHAKKTLSMMTVMMMMMMLLVVVLFGNEAVEWSKNPWRSHLHMQHPSIALQNICAGYQNTFRIGVGQ</sequence>
<evidence type="ECO:0000256" key="1">
    <source>
        <dbReference type="SAM" id="Phobius"/>
    </source>
</evidence>
<name>A0A182MMM0_9DIPT</name>
<reference evidence="2" key="2">
    <citation type="submission" date="2020-05" db="UniProtKB">
        <authorList>
            <consortium name="EnsemblMetazoa"/>
        </authorList>
    </citation>
    <scope>IDENTIFICATION</scope>
    <source>
        <strain evidence="2">A-37</strain>
    </source>
</reference>
<dbReference type="VEuPathDB" id="VectorBase:ACUA021918"/>
<evidence type="ECO:0000313" key="2">
    <source>
        <dbReference type="EnsemblMetazoa" id="ACUA021918-PA"/>
    </source>
</evidence>
<feature type="transmembrane region" description="Helical" evidence="1">
    <location>
        <begin position="50"/>
        <end position="70"/>
    </location>
</feature>
<organism evidence="2 3">
    <name type="scientific">Anopheles culicifacies</name>
    <dbReference type="NCBI Taxonomy" id="139723"/>
    <lineage>
        <taxon>Eukaryota</taxon>
        <taxon>Metazoa</taxon>
        <taxon>Ecdysozoa</taxon>
        <taxon>Arthropoda</taxon>
        <taxon>Hexapoda</taxon>
        <taxon>Insecta</taxon>
        <taxon>Pterygota</taxon>
        <taxon>Neoptera</taxon>
        <taxon>Endopterygota</taxon>
        <taxon>Diptera</taxon>
        <taxon>Nematocera</taxon>
        <taxon>Culicoidea</taxon>
        <taxon>Culicidae</taxon>
        <taxon>Anophelinae</taxon>
        <taxon>Anopheles</taxon>
        <taxon>culicifacies species complex</taxon>
    </lineage>
</organism>
<dbReference type="EnsemblMetazoa" id="ACUA021918-RA">
    <property type="protein sequence ID" value="ACUA021918-PA"/>
    <property type="gene ID" value="ACUA021918"/>
</dbReference>
<keyword evidence="1" id="KW-0812">Transmembrane</keyword>